<evidence type="ECO:0000256" key="1">
    <source>
        <dbReference type="SAM" id="MobiDB-lite"/>
    </source>
</evidence>
<name>A0ABU5J6N1_9ACTN</name>
<keyword evidence="3" id="KW-1185">Reference proteome</keyword>
<feature type="region of interest" description="Disordered" evidence="1">
    <location>
        <begin position="527"/>
        <end position="561"/>
    </location>
</feature>
<proteinExistence type="predicted"/>
<dbReference type="RefSeq" id="WP_322438902.1">
    <property type="nucleotide sequence ID" value="NZ_JAXOTQ010000002.1"/>
</dbReference>
<comment type="caution">
    <text evidence="2">The sequence shown here is derived from an EMBL/GenBank/DDBJ whole genome shotgun (WGS) entry which is preliminary data.</text>
</comment>
<gene>
    <name evidence="2" type="ORF">U2F25_01975</name>
</gene>
<dbReference type="Proteomes" id="UP001290101">
    <property type="component" value="Unassembled WGS sequence"/>
</dbReference>
<protein>
    <recommendedName>
        <fullName evidence="4">GNAT family N-acetyltransferase</fullName>
    </recommendedName>
</protein>
<dbReference type="Gene3D" id="3.40.50.1110">
    <property type="entry name" value="SGNH hydrolase"/>
    <property type="match status" value="1"/>
</dbReference>
<organism evidence="2 3">
    <name type="scientific">Micromonospora sicca</name>
    <dbReference type="NCBI Taxonomy" id="2202420"/>
    <lineage>
        <taxon>Bacteria</taxon>
        <taxon>Bacillati</taxon>
        <taxon>Actinomycetota</taxon>
        <taxon>Actinomycetes</taxon>
        <taxon>Micromonosporales</taxon>
        <taxon>Micromonosporaceae</taxon>
        <taxon>Micromonospora</taxon>
    </lineage>
</organism>
<feature type="compositionally biased region" description="Gly residues" evidence="1">
    <location>
        <begin position="307"/>
        <end position="318"/>
    </location>
</feature>
<evidence type="ECO:0000313" key="2">
    <source>
        <dbReference type="EMBL" id="MDZ5488246.1"/>
    </source>
</evidence>
<evidence type="ECO:0000313" key="3">
    <source>
        <dbReference type="Proteomes" id="UP001290101"/>
    </source>
</evidence>
<dbReference type="EMBL" id="JAXOTQ010000002">
    <property type="protein sequence ID" value="MDZ5488246.1"/>
    <property type="molecule type" value="Genomic_DNA"/>
</dbReference>
<feature type="compositionally biased region" description="Low complexity" evidence="1">
    <location>
        <begin position="543"/>
        <end position="561"/>
    </location>
</feature>
<accession>A0ABU5J6N1</accession>
<feature type="region of interest" description="Disordered" evidence="1">
    <location>
        <begin position="303"/>
        <end position="337"/>
    </location>
</feature>
<evidence type="ECO:0008006" key="4">
    <source>
        <dbReference type="Google" id="ProtNLM"/>
    </source>
</evidence>
<dbReference type="InterPro" id="IPR036514">
    <property type="entry name" value="SGNH_hydro_sf"/>
</dbReference>
<sequence>MSTDLFALRTRWQAVARGNADPVLRVALLASYTVDPLVPYLGLGLHDAGLPAAFTIGPFNQVVQQCLADDGFLAATRPDVLVVAQRPEEAGDPGPAGAEWVAELLAAAEAAVAAARRHGALLAYVLPAVPPARPCGVGDALDADGVAAAATAVRERLRERLAADPWVLLVDAEEAVRAVGARRAYHPALFRFAKIPYTEEVFAALGAAAAGLLSCWFGAGRRALVLDGDGLTGAAHLLPALRELRAAGVRLALRAGGAGFWSTADAPELLTVLDGWVTDDRPLPDQLAEIAAELDVPVAQLALTSTGNGGSDGPGAGAGASSTGRDGPRRVQLGADPRAWADELRAAGLTDRIPARRWTGGAPGRPAPAEAPAGLSLDDFVASLDVRVEYAPVAPDGVAAVAELVARAHDFALAPAPPAAALADRAGDLLAVRVRDRLGDYGTAGLVGVDRAGDRWTVDVFSLSCPVLGKGVEAAVLREVARRAGEAGAGEVLVRWTDTGRNGTARRFLSELDAVVPADPAVRLRAARTGSGQVGAAADRVEPTVGATGPAPAGEPAAVAR</sequence>
<reference evidence="2 3" key="1">
    <citation type="submission" date="2023-12" db="EMBL/GenBank/DDBJ databases">
        <title>Micromonospora sp. nov., isolated from Atacama Desert.</title>
        <authorList>
            <person name="Carro L."/>
            <person name="Golinska P."/>
            <person name="Klenk H.-P."/>
            <person name="Goodfellow M."/>
        </authorList>
    </citation>
    <scope>NUCLEOTIDE SEQUENCE [LARGE SCALE GENOMIC DNA]</scope>
    <source>
        <strain evidence="2 3">4G53</strain>
    </source>
</reference>